<dbReference type="Proteomes" id="UP001344888">
    <property type="component" value="Unassembled WGS sequence"/>
</dbReference>
<evidence type="ECO:0000256" key="4">
    <source>
        <dbReference type="ARBA" id="ARBA00022679"/>
    </source>
</evidence>
<accession>A0AAW9NXE9</accession>
<evidence type="ECO:0000256" key="8">
    <source>
        <dbReference type="ARBA" id="ARBA00023027"/>
    </source>
</evidence>
<evidence type="ECO:0000259" key="11">
    <source>
        <dbReference type="Pfam" id="PF01467"/>
    </source>
</evidence>
<dbReference type="InterPro" id="IPR004821">
    <property type="entry name" value="Cyt_trans-like"/>
</dbReference>
<keyword evidence="7 10" id="KW-0067">ATP-binding</keyword>
<proteinExistence type="inferred from homology"/>
<evidence type="ECO:0000256" key="5">
    <source>
        <dbReference type="ARBA" id="ARBA00022695"/>
    </source>
</evidence>
<comment type="caution">
    <text evidence="12">The sequence shown here is derived from an EMBL/GenBank/DDBJ whole genome shotgun (WGS) entry which is preliminary data.</text>
</comment>
<dbReference type="PANTHER" id="PTHR39321">
    <property type="entry name" value="NICOTINATE-NUCLEOTIDE ADENYLYLTRANSFERASE-RELATED"/>
    <property type="match status" value="1"/>
</dbReference>
<keyword evidence="4 10" id="KW-0808">Transferase</keyword>
<dbReference type="InterPro" id="IPR014729">
    <property type="entry name" value="Rossmann-like_a/b/a_fold"/>
</dbReference>
<evidence type="ECO:0000256" key="7">
    <source>
        <dbReference type="ARBA" id="ARBA00022840"/>
    </source>
</evidence>
<evidence type="ECO:0000313" key="13">
    <source>
        <dbReference type="Proteomes" id="UP001344888"/>
    </source>
</evidence>
<dbReference type="SUPFAM" id="SSF52374">
    <property type="entry name" value="Nucleotidylyl transferase"/>
    <property type="match status" value="1"/>
</dbReference>
<comment type="catalytic activity">
    <reaction evidence="9 10">
        <text>nicotinate beta-D-ribonucleotide + ATP + H(+) = deamido-NAD(+) + diphosphate</text>
        <dbReference type="Rhea" id="RHEA:22860"/>
        <dbReference type="ChEBI" id="CHEBI:15378"/>
        <dbReference type="ChEBI" id="CHEBI:30616"/>
        <dbReference type="ChEBI" id="CHEBI:33019"/>
        <dbReference type="ChEBI" id="CHEBI:57502"/>
        <dbReference type="ChEBI" id="CHEBI:58437"/>
        <dbReference type="EC" id="2.7.7.18"/>
    </reaction>
</comment>
<reference evidence="12 13" key="1">
    <citation type="submission" date="2023-03" db="EMBL/GenBank/DDBJ databases">
        <title>Bacillus Genome Sequencing.</title>
        <authorList>
            <person name="Dunlap C."/>
        </authorList>
    </citation>
    <scope>NUCLEOTIDE SEQUENCE [LARGE SCALE GENOMIC DNA]</scope>
    <source>
        <strain evidence="12 13">B-59205</strain>
    </source>
</reference>
<evidence type="ECO:0000256" key="3">
    <source>
        <dbReference type="ARBA" id="ARBA00022642"/>
    </source>
</evidence>
<dbReference type="CDD" id="cd02165">
    <property type="entry name" value="NMNAT"/>
    <property type="match status" value="1"/>
</dbReference>
<dbReference type="NCBIfam" id="NF000841">
    <property type="entry name" value="PRK00071.1-4"/>
    <property type="match status" value="1"/>
</dbReference>
<dbReference type="NCBIfam" id="NF000840">
    <property type="entry name" value="PRK00071.1-3"/>
    <property type="match status" value="1"/>
</dbReference>
<dbReference type="NCBIfam" id="TIGR00482">
    <property type="entry name" value="nicotinate (nicotinamide) nucleotide adenylyltransferase"/>
    <property type="match status" value="1"/>
</dbReference>
<keyword evidence="8 10" id="KW-0520">NAD</keyword>
<gene>
    <name evidence="10" type="primary">nadD</name>
    <name evidence="12" type="ORF">P9B03_15280</name>
</gene>
<dbReference type="AlphaFoldDB" id="A0AAW9NXE9"/>
<evidence type="ECO:0000256" key="1">
    <source>
        <dbReference type="ARBA" id="ARBA00002324"/>
    </source>
</evidence>
<dbReference type="InterPro" id="IPR005248">
    <property type="entry name" value="NadD/NMNAT"/>
</dbReference>
<evidence type="ECO:0000256" key="10">
    <source>
        <dbReference type="HAMAP-Rule" id="MF_00244"/>
    </source>
</evidence>
<keyword evidence="3 10" id="KW-0662">Pyridine nucleotide biosynthesis</keyword>
<evidence type="ECO:0000256" key="2">
    <source>
        <dbReference type="ARBA" id="ARBA00005019"/>
    </source>
</evidence>
<evidence type="ECO:0000256" key="6">
    <source>
        <dbReference type="ARBA" id="ARBA00022741"/>
    </source>
</evidence>
<dbReference type="RefSeq" id="WP_326124360.1">
    <property type="nucleotide sequence ID" value="NZ_JARSFG010000020.1"/>
</dbReference>
<dbReference type="EC" id="2.7.7.18" evidence="10"/>
<name>A0AAW9NXE9_9BACL</name>
<dbReference type="NCBIfam" id="TIGR00125">
    <property type="entry name" value="cyt_tran_rel"/>
    <property type="match status" value="1"/>
</dbReference>
<evidence type="ECO:0000256" key="9">
    <source>
        <dbReference type="ARBA" id="ARBA00048721"/>
    </source>
</evidence>
<dbReference type="Pfam" id="PF01467">
    <property type="entry name" value="CTP_transf_like"/>
    <property type="match status" value="1"/>
</dbReference>
<comment type="function">
    <text evidence="1 10">Catalyzes the reversible adenylation of nicotinate mononucleotide (NaMN) to nicotinic acid adenine dinucleotide (NaAD).</text>
</comment>
<dbReference type="EMBL" id="JARSFG010000020">
    <property type="protein sequence ID" value="MEC1179861.1"/>
    <property type="molecule type" value="Genomic_DNA"/>
</dbReference>
<dbReference type="PANTHER" id="PTHR39321:SF3">
    <property type="entry name" value="PHOSPHOPANTETHEINE ADENYLYLTRANSFERASE"/>
    <property type="match status" value="1"/>
</dbReference>
<sequence>MRRVGILGGTFNPPHCGHLLMANEAFHALKLDEVRFMPNAIPPHKEMHNLVTDEQRVQMLELAISDVPYFSIEKVELESGGISYTYNTMCLLQECEPDTTFYFIIGGDMIDSLHTWYHIEELVSFVQFVGIKRPGTAAKTMYPVQLLETPEMNLSSTVIRQRCQDGGPLKYILPEAVEAYIRKEGLYGARKTT</sequence>
<evidence type="ECO:0000313" key="12">
    <source>
        <dbReference type="EMBL" id="MEC1179861.1"/>
    </source>
</evidence>
<comment type="similarity">
    <text evidence="10">Belongs to the NadD family.</text>
</comment>
<keyword evidence="5 10" id="KW-0548">Nucleotidyltransferase</keyword>
<organism evidence="12 13">
    <name type="scientific">Metasolibacillus meyeri</name>
    <dbReference type="NCBI Taxonomy" id="1071052"/>
    <lineage>
        <taxon>Bacteria</taxon>
        <taxon>Bacillati</taxon>
        <taxon>Bacillota</taxon>
        <taxon>Bacilli</taxon>
        <taxon>Bacillales</taxon>
        <taxon>Caryophanaceae</taxon>
        <taxon>Metasolibacillus</taxon>
    </lineage>
</organism>
<feature type="domain" description="Cytidyltransferase-like" evidence="11">
    <location>
        <begin position="6"/>
        <end position="162"/>
    </location>
</feature>
<dbReference type="GO" id="GO:0004515">
    <property type="term" value="F:nicotinate-nucleotide adenylyltransferase activity"/>
    <property type="evidence" value="ECO:0007669"/>
    <property type="project" value="UniProtKB-UniRule"/>
</dbReference>
<dbReference type="HAMAP" id="MF_00244">
    <property type="entry name" value="NaMN_adenylyltr"/>
    <property type="match status" value="1"/>
</dbReference>
<dbReference type="Gene3D" id="3.40.50.620">
    <property type="entry name" value="HUPs"/>
    <property type="match status" value="1"/>
</dbReference>
<protein>
    <recommendedName>
        <fullName evidence="10">Probable nicotinate-nucleotide adenylyltransferase</fullName>
        <ecNumber evidence="10">2.7.7.18</ecNumber>
    </recommendedName>
    <alternativeName>
        <fullName evidence="10">Deamido-NAD(+) diphosphorylase</fullName>
    </alternativeName>
    <alternativeName>
        <fullName evidence="10">Deamido-NAD(+) pyrophosphorylase</fullName>
    </alternativeName>
    <alternativeName>
        <fullName evidence="10">Nicotinate mononucleotide adenylyltransferase</fullName>
        <shortName evidence="10">NaMN adenylyltransferase</shortName>
    </alternativeName>
</protein>
<keyword evidence="6 10" id="KW-0547">Nucleotide-binding</keyword>
<keyword evidence="13" id="KW-1185">Reference proteome</keyword>
<dbReference type="GO" id="GO:0009435">
    <property type="term" value="P:NAD+ biosynthetic process"/>
    <property type="evidence" value="ECO:0007669"/>
    <property type="project" value="UniProtKB-UniRule"/>
</dbReference>
<dbReference type="GO" id="GO:0005524">
    <property type="term" value="F:ATP binding"/>
    <property type="evidence" value="ECO:0007669"/>
    <property type="project" value="UniProtKB-KW"/>
</dbReference>
<comment type="pathway">
    <text evidence="2 10">Cofactor biosynthesis; NAD(+) biosynthesis; deamido-NAD(+) from nicotinate D-ribonucleotide: step 1/1.</text>
</comment>